<accession>A0A0C3ED77</accession>
<dbReference type="InterPro" id="IPR036291">
    <property type="entry name" value="NAD(P)-bd_dom_sf"/>
</dbReference>
<keyword evidence="2" id="KW-0560">Oxidoreductase</keyword>
<dbReference type="AlphaFoldDB" id="A0A0C3ED77"/>
<evidence type="ECO:0008006" key="5">
    <source>
        <dbReference type="Google" id="ProtNLM"/>
    </source>
</evidence>
<dbReference type="EMBL" id="KN822020">
    <property type="protein sequence ID" value="KIM65876.1"/>
    <property type="molecule type" value="Genomic_DNA"/>
</dbReference>
<reference evidence="4" key="2">
    <citation type="submission" date="2015-01" db="EMBL/GenBank/DDBJ databases">
        <title>Evolutionary Origins and Diversification of the Mycorrhizal Mutualists.</title>
        <authorList>
            <consortium name="DOE Joint Genome Institute"/>
            <consortium name="Mycorrhizal Genomics Consortium"/>
            <person name="Kohler A."/>
            <person name="Kuo A."/>
            <person name="Nagy L.G."/>
            <person name="Floudas D."/>
            <person name="Copeland A."/>
            <person name="Barry K.W."/>
            <person name="Cichocki N."/>
            <person name="Veneault-Fourrey C."/>
            <person name="LaButti K."/>
            <person name="Lindquist E.A."/>
            <person name="Lipzen A."/>
            <person name="Lundell T."/>
            <person name="Morin E."/>
            <person name="Murat C."/>
            <person name="Riley R."/>
            <person name="Ohm R."/>
            <person name="Sun H."/>
            <person name="Tunlid A."/>
            <person name="Henrissat B."/>
            <person name="Grigoriev I.V."/>
            <person name="Hibbett D.S."/>
            <person name="Martin F."/>
        </authorList>
    </citation>
    <scope>NUCLEOTIDE SEQUENCE [LARGE SCALE GENOMIC DNA]</scope>
    <source>
        <strain evidence="4">Foug A</strain>
    </source>
</reference>
<dbReference type="InterPro" id="IPR002347">
    <property type="entry name" value="SDR_fam"/>
</dbReference>
<gene>
    <name evidence="3" type="ORF">SCLCIDRAFT_14794</name>
</gene>
<dbReference type="Proteomes" id="UP000053989">
    <property type="component" value="Unassembled WGS sequence"/>
</dbReference>
<reference evidence="3 4" key="1">
    <citation type="submission" date="2014-04" db="EMBL/GenBank/DDBJ databases">
        <authorList>
            <consortium name="DOE Joint Genome Institute"/>
            <person name="Kuo A."/>
            <person name="Kohler A."/>
            <person name="Nagy L.G."/>
            <person name="Floudas D."/>
            <person name="Copeland A."/>
            <person name="Barry K.W."/>
            <person name="Cichocki N."/>
            <person name="Veneault-Fourrey C."/>
            <person name="LaButti K."/>
            <person name="Lindquist E.A."/>
            <person name="Lipzen A."/>
            <person name="Lundell T."/>
            <person name="Morin E."/>
            <person name="Murat C."/>
            <person name="Sun H."/>
            <person name="Tunlid A."/>
            <person name="Henrissat B."/>
            <person name="Grigoriev I.V."/>
            <person name="Hibbett D.S."/>
            <person name="Martin F."/>
            <person name="Nordberg H.P."/>
            <person name="Cantor M.N."/>
            <person name="Hua S.X."/>
        </authorList>
    </citation>
    <scope>NUCLEOTIDE SEQUENCE [LARGE SCALE GENOMIC DNA]</scope>
    <source>
        <strain evidence="3 4">Foug A</strain>
    </source>
</reference>
<dbReference type="OrthoDB" id="1274115at2759"/>
<organism evidence="3 4">
    <name type="scientific">Scleroderma citrinum Foug A</name>
    <dbReference type="NCBI Taxonomy" id="1036808"/>
    <lineage>
        <taxon>Eukaryota</taxon>
        <taxon>Fungi</taxon>
        <taxon>Dikarya</taxon>
        <taxon>Basidiomycota</taxon>
        <taxon>Agaricomycotina</taxon>
        <taxon>Agaricomycetes</taxon>
        <taxon>Agaricomycetidae</taxon>
        <taxon>Boletales</taxon>
        <taxon>Sclerodermatineae</taxon>
        <taxon>Sclerodermataceae</taxon>
        <taxon>Scleroderma</taxon>
    </lineage>
</organism>
<evidence type="ECO:0000256" key="1">
    <source>
        <dbReference type="ARBA" id="ARBA00006484"/>
    </source>
</evidence>
<protein>
    <recommendedName>
        <fullName evidence="5">NAD(P)-binding protein</fullName>
    </recommendedName>
</protein>
<dbReference type="PANTHER" id="PTHR43976">
    <property type="entry name" value="SHORT CHAIN DEHYDROGENASE"/>
    <property type="match status" value="1"/>
</dbReference>
<dbReference type="GO" id="GO:0016491">
    <property type="term" value="F:oxidoreductase activity"/>
    <property type="evidence" value="ECO:0007669"/>
    <property type="project" value="UniProtKB-KW"/>
</dbReference>
<evidence type="ECO:0000256" key="2">
    <source>
        <dbReference type="ARBA" id="ARBA00023002"/>
    </source>
</evidence>
<dbReference type="PRINTS" id="PR00081">
    <property type="entry name" value="GDHRDH"/>
</dbReference>
<dbReference type="Pfam" id="PF00106">
    <property type="entry name" value="adh_short"/>
    <property type="match status" value="1"/>
</dbReference>
<evidence type="ECO:0000313" key="3">
    <source>
        <dbReference type="EMBL" id="KIM65876.1"/>
    </source>
</evidence>
<dbReference type="STRING" id="1036808.A0A0C3ED77"/>
<name>A0A0C3ED77_9AGAM</name>
<dbReference type="InParanoid" id="A0A0C3ED77"/>
<dbReference type="SUPFAM" id="SSF51735">
    <property type="entry name" value="NAD(P)-binding Rossmann-fold domains"/>
    <property type="match status" value="1"/>
</dbReference>
<sequence>MSSASKVWFITGYSSGFGLAVTELALLKGDKYPDTLLVLRLDVTRSEEVTKAFSAVRDRFGRIDVFLSNAGHDIISEIEGTSEENARNLFEVNFWGASYVCKEAPIGGRLIRVSSMSGVESSPGSAWYCASTCVVLCFVTIVEPGLFRTVLPTVNMVTEPSCIQRPSPSMQFWWDMFSDSKIAFNGNPVRFAEAMYRLASLKDPPLRLPLHQATLEALRGKGRHFDEIADWWASWSEDVHLKE</sequence>
<dbReference type="InterPro" id="IPR051911">
    <property type="entry name" value="SDR_oxidoreductase"/>
</dbReference>
<keyword evidence="4" id="KW-1185">Reference proteome</keyword>
<dbReference type="FunCoup" id="A0A0C3ED77">
    <property type="interactions" value="301"/>
</dbReference>
<dbReference type="HOGENOM" id="CLU_010194_2_9_1"/>
<proteinExistence type="inferred from homology"/>
<comment type="similarity">
    <text evidence="1">Belongs to the short-chain dehydrogenases/reductases (SDR) family.</text>
</comment>
<evidence type="ECO:0000313" key="4">
    <source>
        <dbReference type="Proteomes" id="UP000053989"/>
    </source>
</evidence>
<dbReference type="Gene3D" id="3.40.50.720">
    <property type="entry name" value="NAD(P)-binding Rossmann-like Domain"/>
    <property type="match status" value="1"/>
</dbReference>
<dbReference type="PANTHER" id="PTHR43976:SF16">
    <property type="entry name" value="SHORT-CHAIN DEHYDROGENASE_REDUCTASE FAMILY PROTEIN"/>
    <property type="match status" value="1"/>
</dbReference>